<comment type="caution">
    <text evidence="2">The sequence shown here is derived from an EMBL/GenBank/DDBJ whole genome shotgun (WGS) entry which is preliminary data.</text>
</comment>
<dbReference type="AlphaFoldDB" id="A0A1G2G9S4"/>
<dbReference type="PANTHER" id="PTHR33933:SF1">
    <property type="entry name" value="PROTEIN ADENYLYLTRANSFERASE MNTA-RELATED"/>
    <property type="match status" value="1"/>
</dbReference>
<dbReference type="CDD" id="cd05403">
    <property type="entry name" value="NT_KNTase_like"/>
    <property type="match status" value="1"/>
</dbReference>
<name>A0A1G2G9S4_9BACT</name>
<accession>A0A1G2G9S4</accession>
<gene>
    <name evidence="2" type="ORF">A3J54_01915</name>
</gene>
<dbReference type="InterPro" id="IPR052548">
    <property type="entry name" value="Type_VII_TA_antitoxin"/>
</dbReference>
<sequence>MEKTDIEEKINEIKNRIVREYKPEKIILFGSYAWGEPHKDSDFDFFIIKDTQTPSLKRIEEVDRIFSRREFPMDFLVYTPEQVENRLKIGDLFVKDILTNGKVLYEAGR</sequence>
<dbReference type="InterPro" id="IPR041633">
    <property type="entry name" value="Polbeta"/>
</dbReference>
<reference evidence="2 3" key="1">
    <citation type="journal article" date="2016" name="Nat. Commun.">
        <title>Thousands of microbial genomes shed light on interconnected biogeochemical processes in an aquifer system.</title>
        <authorList>
            <person name="Anantharaman K."/>
            <person name="Brown C.T."/>
            <person name="Hug L.A."/>
            <person name="Sharon I."/>
            <person name="Castelle C.J."/>
            <person name="Probst A.J."/>
            <person name="Thomas B.C."/>
            <person name="Singh A."/>
            <person name="Wilkins M.J."/>
            <person name="Karaoz U."/>
            <person name="Brodie E.L."/>
            <person name="Williams K.H."/>
            <person name="Hubbard S.S."/>
            <person name="Banfield J.F."/>
        </authorList>
    </citation>
    <scope>NUCLEOTIDE SEQUENCE [LARGE SCALE GENOMIC DNA]</scope>
</reference>
<feature type="domain" description="Polymerase beta nucleotidyltransferase" evidence="1">
    <location>
        <begin position="11"/>
        <end position="106"/>
    </location>
</feature>
<dbReference type="STRING" id="1802117.A3J54_01915"/>
<dbReference type="Proteomes" id="UP000176576">
    <property type="component" value="Unassembled WGS sequence"/>
</dbReference>
<evidence type="ECO:0000313" key="3">
    <source>
        <dbReference type="Proteomes" id="UP000176576"/>
    </source>
</evidence>
<evidence type="ECO:0000313" key="2">
    <source>
        <dbReference type="EMBL" id="OGZ46946.1"/>
    </source>
</evidence>
<dbReference type="EMBL" id="MHNN01000004">
    <property type="protein sequence ID" value="OGZ46946.1"/>
    <property type="molecule type" value="Genomic_DNA"/>
</dbReference>
<protein>
    <recommendedName>
        <fullName evidence="1">Polymerase beta nucleotidyltransferase domain-containing protein</fullName>
    </recommendedName>
</protein>
<dbReference type="PANTHER" id="PTHR33933">
    <property type="entry name" value="NUCLEOTIDYLTRANSFERASE"/>
    <property type="match status" value="1"/>
</dbReference>
<proteinExistence type="predicted"/>
<dbReference type="InterPro" id="IPR043519">
    <property type="entry name" value="NT_sf"/>
</dbReference>
<evidence type="ECO:0000259" key="1">
    <source>
        <dbReference type="Pfam" id="PF18765"/>
    </source>
</evidence>
<dbReference type="SUPFAM" id="SSF81301">
    <property type="entry name" value="Nucleotidyltransferase"/>
    <property type="match status" value="1"/>
</dbReference>
<dbReference type="Gene3D" id="3.30.460.10">
    <property type="entry name" value="Beta Polymerase, domain 2"/>
    <property type="match status" value="1"/>
</dbReference>
<organism evidence="2 3">
    <name type="scientific">Candidatus Ryanbacteria bacterium RIFCSPHIGHO2_02_FULL_45_13b</name>
    <dbReference type="NCBI Taxonomy" id="1802117"/>
    <lineage>
        <taxon>Bacteria</taxon>
        <taxon>Candidatus Ryaniibacteriota</taxon>
    </lineage>
</organism>
<dbReference type="Pfam" id="PF18765">
    <property type="entry name" value="Polbeta"/>
    <property type="match status" value="1"/>
</dbReference>